<comment type="caution">
    <text evidence="1">The sequence shown here is derived from an EMBL/GenBank/DDBJ whole genome shotgun (WGS) entry which is preliminary data.</text>
</comment>
<accession>A0A948RXL8</accession>
<gene>
    <name evidence="1" type="ORF">KJ970_15670</name>
</gene>
<feature type="non-terminal residue" evidence="1">
    <location>
        <position position="1"/>
    </location>
</feature>
<dbReference type="Proteomes" id="UP000777784">
    <property type="component" value="Unassembled WGS sequence"/>
</dbReference>
<organism evidence="1 2">
    <name type="scientific">Eiseniibacteriota bacterium</name>
    <dbReference type="NCBI Taxonomy" id="2212470"/>
    <lineage>
        <taxon>Bacteria</taxon>
        <taxon>Candidatus Eiseniibacteriota</taxon>
    </lineage>
</organism>
<reference evidence="1" key="1">
    <citation type="submission" date="2021-05" db="EMBL/GenBank/DDBJ databases">
        <title>Energy efficiency and biological interactions define the core microbiome of deep oligotrophic groundwater.</title>
        <authorList>
            <person name="Mehrshad M."/>
            <person name="Lopez-Fernandez M."/>
            <person name="Bell E."/>
            <person name="Bernier-Latmani R."/>
            <person name="Bertilsson S."/>
            <person name="Dopson M."/>
        </authorList>
    </citation>
    <scope>NUCLEOTIDE SEQUENCE</scope>
    <source>
        <strain evidence="1">Modern_marine.mb.64</strain>
    </source>
</reference>
<protein>
    <recommendedName>
        <fullName evidence="3">Transposase DDE domain-containing protein</fullName>
    </recommendedName>
</protein>
<evidence type="ECO:0000313" key="2">
    <source>
        <dbReference type="Proteomes" id="UP000777784"/>
    </source>
</evidence>
<sequence>LDLFTPDDGTFEYSVVTTNKTLSLRRLWYFMAGRGAQEKTLAELKDGMAFGTIPTNHYGANSAWQWLVVLAHNLFRDFQLSLKQTSARRSWKRTFLYKMESIKSARFEWLNVAGRLLNLSYGRTLRLQAIPAIQDRWAQMDPNVSTFLPD</sequence>
<dbReference type="EMBL" id="JAHJDP010000088">
    <property type="protein sequence ID" value="MBU2692361.1"/>
    <property type="molecule type" value="Genomic_DNA"/>
</dbReference>
<name>A0A948RXL8_UNCEI</name>
<dbReference type="AlphaFoldDB" id="A0A948RXL8"/>
<evidence type="ECO:0000313" key="1">
    <source>
        <dbReference type="EMBL" id="MBU2692361.1"/>
    </source>
</evidence>
<evidence type="ECO:0008006" key="3">
    <source>
        <dbReference type="Google" id="ProtNLM"/>
    </source>
</evidence>
<proteinExistence type="predicted"/>